<accession>A0ABM7V803</accession>
<name>A0ABM7V803_9PROT</name>
<proteinExistence type="predicted"/>
<evidence type="ECO:0000313" key="7">
    <source>
        <dbReference type="EMBL" id="BDB95885.1"/>
    </source>
</evidence>
<evidence type="ECO:0000256" key="6">
    <source>
        <dbReference type="ARBA" id="ARBA00049535"/>
    </source>
</evidence>
<reference evidence="7" key="1">
    <citation type="submission" date="2021-10" db="EMBL/GenBank/DDBJ databases">
        <title>Genome Sequence of The Candidatus Hydrogeosomobacter endosymbioticus, an Intracellular Bacterial Symbiont of the Anaerobic Ciliate GW7.</title>
        <authorList>
            <person name="Shiohama Y."/>
            <person name="Shinzato N."/>
        </authorList>
    </citation>
    <scope>NUCLEOTIDE SEQUENCE [LARGE SCALE GENOMIC DNA]</scope>
    <source>
        <strain evidence="7">200920</strain>
    </source>
</reference>
<keyword evidence="3" id="KW-0547">Nucleotide-binding</keyword>
<dbReference type="Gene3D" id="3.40.50.2020">
    <property type="match status" value="1"/>
</dbReference>
<evidence type="ECO:0000256" key="5">
    <source>
        <dbReference type="ARBA" id="ARBA00022840"/>
    </source>
</evidence>
<dbReference type="CDD" id="cd06223">
    <property type="entry name" value="PRTases_typeI"/>
    <property type="match status" value="1"/>
</dbReference>
<gene>
    <name evidence="7" type="ORF">HYD_0180</name>
</gene>
<dbReference type="SUPFAM" id="SSF53271">
    <property type="entry name" value="PRTase-like"/>
    <property type="match status" value="1"/>
</dbReference>
<dbReference type="InterPro" id="IPR000836">
    <property type="entry name" value="PRTase_dom"/>
</dbReference>
<keyword evidence="5" id="KW-0067">ATP-binding</keyword>
<dbReference type="Pfam" id="PF14572">
    <property type="entry name" value="Pribosyl_synth"/>
    <property type="match status" value="1"/>
</dbReference>
<evidence type="ECO:0000256" key="2">
    <source>
        <dbReference type="ARBA" id="ARBA00022679"/>
    </source>
</evidence>
<evidence type="ECO:0000256" key="1">
    <source>
        <dbReference type="ARBA" id="ARBA00013247"/>
    </source>
</evidence>
<evidence type="ECO:0000313" key="8">
    <source>
        <dbReference type="Proteomes" id="UP001320209"/>
    </source>
</evidence>
<evidence type="ECO:0000256" key="4">
    <source>
        <dbReference type="ARBA" id="ARBA00022777"/>
    </source>
</evidence>
<dbReference type="PANTHER" id="PTHR10210">
    <property type="entry name" value="RIBOSE-PHOSPHATE DIPHOSPHOKINASE FAMILY MEMBER"/>
    <property type="match status" value="1"/>
</dbReference>
<keyword evidence="2" id="KW-0808">Transferase</keyword>
<protein>
    <recommendedName>
        <fullName evidence="1">ribose-phosphate diphosphokinase</fullName>
        <ecNumber evidence="1">2.7.6.1</ecNumber>
    </recommendedName>
</protein>
<evidence type="ECO:0000256" key="3">
    <source>
        <dbReference type="ARBA" id="ARBA00022741"/>
    </source>
</evidence>
<comment type="catalytic activity">
    <reaction evidence="6">
        <text>D-ribose 5-phosphate + ATP = 5-phospho-alpha-D-ribose 1-diphosphate + AMP + H(+)</text>
        <dbReference type="Rhea" id="RHEA:15609"/>
        <dbReference type="ChEBI" id="CHEBI:15378"/>
        <dbReference type="ChEBI" id="CHEBI:30616"/>
        <dbReference type="ChEBI" id="CHEBI:58017"/>
        <dbReference type="ChEBI" id="CHEBI:78346"/>
        <dbReference type="ChEBI" id="CHEBI:456215"/>
        <dbReference type="EC" id="2.7.6.1"/>
    </reaction>
</comment>
<dbReference type="EMBL" id="AP025225">
    <property type="protein sequence ID" value="BDB95885.1"/>
    <property type="molecule type" value="Genomic_DNA"/>
</dbReference>
<dbReference type="PANTHER" id="PTHR10210:SF32">
    <property type="entry name" value="RIBOSE-PHOSPHATE PYROPHOSPHOKINASE 2"/>
    <property type="match status" value="1"/>
</dbReference>
<dbReference type="InterPro" id="IPR005946">
    <property type="entry name" value="Rib-P_diPkinase"/>
</dbReference>
<sequence length="161" mass="17291">MIDKHAAHSNITDLSEITFVSPDRGRAAYTKNIAKTFGSMFVACKKTRLPGNKIKIDLGENVQEKKCIIIDDILDSGATLLETSTTLYNAGAKNIGAVVTHATNLSNNLLDKIEMSQISALSLSNSINSVSEACINRRKISVISCTQKLAESIKAAFSAMA</sequence>
<dbReference type="EC" id="2.7.6.1" evidence="1"/>
<keyword evidence="4" id="KW-0418">Kinase</keyword>
<dbReference type="InterPro" id="IPR029057">
    <property type="entry name" value="PRTase-like"/>
</dbReference>
<keyword evidence="8" id="KW-1185">Reference proteome</keyword>
<organism evidence="7 8">
    <name type="scientific">Candidatus Hydrogenosomobacter endosymbioticus</name>
    <dbReference type="NCBI Taxonomy" id="2558174"/>
    <lineage>
        <taxon>Bacteria</taxon>
        <taxon>Pseudomonadati</taxon>
        <taxon>Pseudomonadota</taxon>
        <taxon>Alphaproteobacteria</taxon>
        <taxon>Holosporales</taxon>
        <taxon>Holosporaceae</taxon>
        <taxon>Candidatus Hydrogenosomobacter</taxon>
    </lineage>
</organism>
<dbReference type="Proteomes" id="UP001320209">
    <property type="component" value="Chromosome"/>
</dbReference>